<name>A0A8D8W769_9HEMI</name>
<accession>A0A8D8W769</accession>
<proteinExistence type="predicted"/>
<reference evidence="1" key="1">
    <citation type="submission" date="2021-05" db="EMBL/GenBank/DDBJ databases">
        <authorList>
            <person name="Alioto T."/>
            <person name="Alioto T."/>
            <person name="Gomez Garrido J."/>
        </authorList>
    </citation>
    <scope>NUCLEOTIDE SEQUENCE</scope>
</reference>
<protein>
    <submittedName>
        <fullName evidence="1">Uncharacterized protein</fullName>
    </submittedName>
</protein>
<sequence>MSQFNNFHQHYCLIEKSHDVISTLMACYLSNVFHPSVRSCFECKINKYVEKTPDMVLLIFTIASIDLKLSSLVMNIKTDKVLLKRYKICHEKILTGTKIYEAR</sequence>
<evidence type="ECO:0000313" key="1">
    <source>
        <dbReference type="EMBL" id="CAG6649577.1"/>
    </source>
</evidence>
<organism evidence="1">
    <name type="scientific">Cacopsylla melanoneura</name>
    <dbReference type="NCBI Taxonomy" id="428564"/>
    <lineage>
        <taxon>Eukaryota</taxon>
        <taxon>Metazoa</taxon>
        <taxon>Ecdysozoa</taxon>
        <taxon>Arthropoda</taxon>
        <taxon>Hexapoda</taxon>
        <taxon>Insecta</taxon>
        <taxon>Pterygota</taxon>
        <taxon>Neoptera</taxon>
        <taxon>Paraneoptera</taxon>
        <taxon>Hemiptera</taxon>
        <taxon>Sternorrhyncha</taxon>
        <taxon>Psylloidea</taxon>
        <taxon>Psyllidae</taxon>
        <taxon>Psyllinae</taxon>
        <taxon>Cacopsylla</taxon>
    </lineage>
</organism>
<dbReference type="AlphaFoldDB" id="A0A8D8W769"/>
<dbReference type="EMBL" id="HBUF01158498">
    <property type="protein sequence ID" value="CAG6649577.1"/>
    <property type="molecule type" value="Transcribed_RNA"/>
</dbReference>